<name>A0A133ZS85_9BACL</name>
<evidence type="ECO:0000313" key="3">
    <source>
        <dbReference type="Proteomes" id="UP000070355"/>
    </source>
</evidence>
<evidence type="ECO:0000313" key="2">
    <source>
        <dbReference type="EMBL" id="KXB58262.1"/>
    </source>
</evidence>
<dbReference type="FunFam" id="3.40.50.720:FF:000141">
    <property type="entry name" value="tRNA threonylcarbamoyladenosine dehydratase"/>
    <property type="match status" value="1"/>
</dbReference>
<proteinExistence type="predicted"/>
<dbReference type="EMBL" id="LSDC01000100">
    <property type="protein sequence ID" value="KXB58262.1"/>
    <property type="molecule type" value="Genomic_DNA"/>
</dbReference>
<comment type="caution">
    <text evidence="2">The sequence shown here is derived from an EMBL/GenBank/DDBJ whole genome shotgun (WGS) entry which is preliminary data.</text>
</comment>
<gene>
    <name evidence="2" type="ORF">HMPREF3186_01444</name>
</gene>
<dbReference type="GO" id="GO:0008641">
    <property type="term" value="F:ubiquitin-like modifier activating enzyme activity"/>
    <property type="evidence" value="ECO:0007669"/>
    <property type="project" value="InterPro"/>
</dbReference>
<dbReference type="Pfam" id="PF00899">
    <property type="entry name" value="ThiF"/>
    <property type="match status" value="1"/>
</dbReference>
<dbReference type="PANTHER" id="PTHR43267:SF1">
    <property type="entry name" value="TRNA THREONYLCARBAMOYLADENOSINE DEHYDRATASE"/>
    <property type="match status" value="1"/>
</dbReference>
<dbReference type="CDD" id="cd00755">
    <property type="entry name" value="YgdL_like"/>
    <property type="match status" value="1"/>
</dbReference>
<dbReference type="PATRIC" id="fig|1379.3.peg.1429"/>
<feature type="domain" description="THIF-type NAD/FAD binding fold" evidence="1">
    <location>
        <begin position="10"/>
        <end position="248"/>
    </location>
</feature>
<evidence type="ECO:0000259" key="1">
    <source>
        <dbReference type="Pfam" id="PF00899"/>
    </source>
</evidence>
<sequence>MEIEMLHQFSRNELLIGTEGLELLKNKRVGILGIGGVGSFAAESLARSGVGSLVLMDKDDIDITNVNRQIHATTKTVGCSKVQEMKKRILDINPECEVIAIQDFYTEDTYPVFYEKPLDFVIDACDTVTFKIHLIKYCLANNIPVISVMGAANKLDPTKFQIADISKTTVCPLAKVIRTKFKKERIRGKVPVVFSTESPTIANKEYLEKIGKQDSAIRKAKIPPASNAFCPSIAGLIAANYVYTTLLKNIKILTVEKPI</sequence>
<dbReference type="GO" id="GO:0061504">
    <property type="term" value="P:cyclic threonylcarbamoyladenosine biosynthetic process"/>
    <property type="evidence" value="ECO:0007669"/>
    <property type="project" value="TreeGrafter"/>
</dbReference>
<reference evidence="3" key="1">
    <citation type="submission" date="2016-01" db="EMBL/GenBank/DDBJ databases">
        <authorList>
            <person name="Mitreva M."/>
            <person name="Pepin K.H."/>
            <person name="Mihindukulasuriya K.A."/>
            <person name="Fulton R."/>
            <person name="Fronick C."/>
            <person name="O'Laughlin M."/>
            <person name="Miner T."/>
            <person name="Herter B."/>
            <person name="Rosa B.A."/>
            <person name="Cordes M."/>
            <person name="Tomlinson C."/>
            <person name="Wollam A."/>
            <person name="Palsikar V.B."/>
            <person name="Mardis E.R."/>
            <person name="Wilson R.K."/>
        </authorList>
    </citation>
    <scope>NUCLEOTIDE SEQUENCE [LARGE SCALE GENOMIC DNA]</scope>
    <source>
        <strain evidence="3">DNF01167</strain>
    </source>
</reference>
<accession>A0A133ZS85</accession>
<dbReference type="PANTHER" id="PTHR43267">
    <property type="entry name" value="TRNA THREONYLCARBAMOYLADENOSINE DEHYDRATASE"/>
    <property type="match status" value="1"/>
</dbReference>
<dbReference type="Proteomes" id="UP000070355">
    <property type="component" value="Unassembled WGS sequence"/>
</dbReference>
<organism evidence="2 3">
    <name type="scientific">Gemella haemolysans</name>
    <dbReference type="NCBI Taxonomy" id="1379"/>
    <lineage>
        <taxon>Bacteria</taxon>
        <taxon>Bacillati</taxon>
        <taxon>Bacillota</taxon>
        <taxon>Bacilli</taxon>
        <taxon>Bacillales</taxon>
        <taxon>Gemellaceae</taxon>
        <taxon>Gemella</taxon>
    </lineage>
</organism>
<dbReference type="SUPFAM" id="SSF69572">
    <property type="entry name" value="Activating enzymes of the ubiquitin-like proteins"/>
    <property type="match status" value="1"/>
</dbReference>
<dbReference type="Gene3D" id="3.40.50.720">
    <property type="entry name" value="NAD(P)-binding Rossmann-like Domain"/>
    <property type="match status" value="1"/>
</dbReference>
<dbReference type="InterPro" id="IPR045886">
    <property type="entry name" value="ThiF/MoeB/HesA"/>
</dbReference>
<protein>
    <submittedName>
        <fullName evidence="2">ThiF family protein</fullName>
    </submittedName>
</protein>
<dbReference type="AlphaFoldDB" id="A0A133ZS85"/>
<dbReference type="InterPro" id="IPR000594">
    <property type="entry name" value="ThiF_NAD_FAD-bd"/>
</dbReference>
<dbReference type="STRING" id="1379.HMPREF3186_01444"/>
<dbReference type="InterPro" id="IPR035985">
    <property type="entry name" value="Ubiquitin-activating_enz"/>
</dbReference>
<dbReference type="GO" id="GO:0061503">
    <property type="term" value="F:tRNA threonylcarbamoyladenosine dehydratase"/>
    <property type="evidence" value="ECO:0007669"/>
    <property type="project" value="TreeGrafter"/>
</dbReference>